<evidence type="ECO:0000313" key="2">
    <source>
        <dbReference type="Proteomes" id="UP001195624"/>
    </source>
</evidence>
<organism evidence="1 2">
    <name type="scientific">Winslowiella toletana</name>
    <dbReference type="NCBI Taxonomy" id="92490"/>
    <lineage>
        <taxon>Bacteria</taxon>
        <taxon>Pseudomonadati</taxon>
        <taxon>Pseudomonadota</taxon>
        <taxon>Gammaproteobacteria</taxon>
        <taxon>Enterobacterales</taxon>
        <taxon>Erwiniaceae</taxon>
        <taxon>Winslowiella</taxon>
    </lineage>
</organism>
<reference evidence="2" key="1">
    <citation type="submission" date="2023-07" db="EMBL/GenBank/DDBJ databases">
        <title>Genome mining of underrepresented organisms for secondary metabolites.</title>
        <authorList>
            <person name="D'Agostino P.M."/>
        </authorList>
    </citation>
    <scope>NUCLEOTIDE SEQUENCE [LARGE SCALE GENOMIC DNA]</scope>
    <source>
        <strain evidence="2">WS4403</strain>
    </source>
</reference>
<dbReference type="RefSeq" id="WP_017799151.1">
    <property type="nucleotide sequence ID" value="NZ_JAGGMQ010000001.1"/>
</dbReference>
<keyword evidence="2" id="KW-1185">Reference proteome</keyword>
<sequence length="1613" mass="180537">MPDINLPVSSSITKPGSFPGGIFTGYAGSWWHSIKNVTNISCLFVKSLLPGENDILALNEKDLMIACQQAQGLLTPSLSSPQVLIHLVRNKLQLPATQEIIIQSICQQNTHNGLQTWLPSMPVPFVVFTAIQLKSIISQLCTCPQQQINDICEKKELYIFLISEIYRAAIPHLAEKSTPPEVFQQICLCLIASYLPLSLSMPDNAHKIWTSKIMQFLSLFPGQGPIDIKRQAFSFYSLLMVLINLSDKAQQLWQYAIQPAQPTLNSDNIPAPAEKHIRLPGFALSGQNMPAPPFERYQLPPYSCALLKSQQRQQITCCPPEKNPPFPDNQTAPFSAALDATLLISENRQQALLAVQNYAQPVTLKLASQLPATHSLCWPESRTGRFPQISGRAATDSQPVPQAVTAGAPSYSHSLAAPIVTTADYLTTQISSVLSQLYSLITGYTTGQDLRSVTNPAASGHLFAQALPVSTFSAARFWSEQITTPLETSTEDMPEDNTDALPNTTDMPEQEILISHTSYSPQDSPEQLYQLLNNFCTRLHFSLSRTEKNNLATLLEDKLVFTYQTTRAKRALEGHEKRTCLLNEAIKLEQANGSNDTLSGRMFSFGNQQYQNSLVFFNYSAKKFDPSAVVIGIGQHILAYLATTTGRILNGDIFKPEACESGGEFVLKIGSSVVLLPEAQGASAFRSKMPNRPMASINNVARLPPPPRANQPQTAAKNILPVKKLNGSILSHSDSGLTLNPPLVGEIGGNRWYIYPQGTRGEAMLAETSGKPHQAKYNSQNGKWSINDQPGEAFFVYDDPANHAWIKLNDAFYWVKSQNKDHTFTLGNGQKIYFDSAEKQWHPYPSGNHHIDGRTLSAIPAELLSAYPGDSVVLTPVRFPAAESKLWRIPATSELYYLEVQIADSIIPGKVQVQYAPGILNGDFFTFLQARPLSQQRVLKWDYQTQRWEVATPFSALQAAEKEITASMLVTSAGDPDNPLLPQNIPGLYQSGARHFLHWTTTASAENRYIPLSATAALGIYRLAVKKTLDSEKFQLFKLRYDSVEEKWTFHQVTSTTFINLPHEVKKIQLTQPFSEKYALPGYKNIYHDEQGNLYIMSGIDKEGVTEYIKVTQHERKRDHFILHIPAGDGPERLWVMHYDEGEFSFEVEVSCAGGKIVKRAGDEFCAGTSGVNRPQLPGAIATEKEANRAIDFMKINVLKELNLDYLTDLEPETTQYLKQLGKAKDYIFCKQGEEVLEYPAINSFIPVDSFFTRSKSILDTILSQVSKKKLAIFIRKHFGEHNLARKTAIFQKTLKSASGNLKEYSANGKNIDRLFLAKSTDSALPIVQNTAALTIGADYVKKPIMLLLAEPFTLTHSAGNHPYRYLKRLNTIIHEVSHIGKFKKESRSGVIRRYRTSDFFYNQNDIFHPYSRRQYFYSTRQKYDITVANEKKLATKTVSEIMLKEDSHAFNSDPASDSDIFFRLIEKRLEESMQDDVIDPRATAHDIEQVAGKGPIKTGKQKTSQQLQLEYYFEDCNYALKQLELPEIKYKDVINGLFIMENARLVINPLKMAHVKSLLRSMASNPEARAAIVLNNADSIAYYSFLLLAEEGLLDQFLPDPRLPVPSRLLPW</sequence>
<name>A0ABS4PCZ7_9GAMM</name>
<protein>
    <submittedName>
        <fullName evidence="1">Uncharacterized protein</fullName>
    </submittedName>
</protein>
<accession>A0ABS4PCZ7</accession>
<comment type="caution">
    <text evidence="1">The sequence shown here is derived from an EMBL/GenBank/DDBJ whole genome shotgun (WGS) entry which is preliminary data.</text>
</comment>
<dbReference type="Proteomes" id="UP001195624">
    <property type="component" value="Unassembled WGS sequence"/>
</dbReference>
<proteinExistence type="predicted"/>
<gene>
    <name evidence="1" type="ORF">J2125_003700</name>
</gene>
<evidence type="ECO:0000313" key="1">
    <source>
        <dbReference type="EMBL" id="MBP2170508.1"/>
    </source>
</evidence>
<dbReference type="EMBL" id="JAGGMQ010000001">
    <property type="protein sequence ID" value="MBP2170508.1"/>
    <property type="molecule type" value="Genomic_DNA"/>
</dbReference>